<proteinExistence type="inferred from homology"/>
<keyword evidence="3 5" id="KW-0175">Coiled coil</keyword>
<dbReference type="InterPro" id="IPR003798">
    <property type="entry name" value="DNA_recombination_RmuC"/>
</dbReference>
<feature type="coiled-coil region" evidence="5">
    <location>
        <begin position="23"/>
        <end position="54"/>
    </location>
</feature>
<keyword evidence="4" id="KW-0233">DNA recombination</keyword>
<name>A0A7C1BG39_UNCW3</name>
<dbReference type="EMBL" id="DRBW01000155">
    <property type="protein sequence ID" value="HDM90328.1"/>
    <property type="molecule type" value="Genomic_DNA"/>
</dbReference>
<gene>
    <name evidence="6" type="ORF">ENG67_03855</name>
</gene>
<comment type="similarity">
    <text evidence="2">Belongs to the RmuC family.</text>
</comment>
<evidence type="ECO:0000256" key="4">
    <source>
        <dbReference type="ARBA" id="ARBA00023172"/>
    </source>
</evidence>
<protein>
    <submittedName>
        <fullName evidence="6">DNA recombination protein RmuC</fullName>
    </submittedName>
</protein>
<evidence type="ECO:0000256" key="1">
    <source>
        <dbReference type="ARBA" id="ARBA00003416"/>
    </source>
</evidence>
<evidence type="ECO:0000313" key="6">
    <source>
        <dbReference type="EMBL" id="HDM90328.1"/>
    </source>
</evidence>
<sequence length="316" mass="36324">MSPTTLLLLLLLIILLGFVLYLVKVQGIRSEQLRRELENLRLEIRDDLRRVEDNMGNTGTTLADVRVNLARLQQSLLDIREISKDMVKLKDILRPPKERGILGEWMLENLLSDILPTGRFALQYRFSDGTQVDAVIFLREKVLPIDSKFPLDNFYKMGEVEDPKEKEKLKKHFRRDVRNRIEEISTRYIKPSEDTLNFALLYIPAEGIYYEAFIKDAEAAELYRYAVQRKVIPVSPNTFYAFLELILSGLSGLELEEKIEEILKTLSTLGVEIGKLEALMKTLGGHLKNAGDKFTEARNQLERISSLIRIVGRSDG</sequence>
<accession>A0A7C1BG39</accession>
<dbReference type="AlphaFoldDB" id="A0A7C1BG39"/>
<evidence type="ECO:0000256" key="2">
    <source>
        <dbReference type="ARBA" id="ARBA00009840"/>
    </source>
</evidence>
<comment type="caution">
    <text evidence="6">The sequence shown here is derived from an EMBL/GenBank/DDBJ whole genome shotgun (WGS) entry which is preliminary data.</text>
</comment>
<organism evidence="6">
    <name type="scientific">candidate division WOR-3 bacterium</name>
    <dbReference type="NCBI Taxonomy" id="2052148"/>
    <lineage>
        <taxon>Bacteria</taxon>
        <taxon>Bacteria division WOR-3</taxon>
    </lineage>
</organism>
<reference evidence="6" key="1">
    <citation type="journal article" date="2020" name="mSystems">
        <title>Genome- and Community-Level Interaction Insights into Carbon Utilization and Element Cycling Functions of Hydrothermarchaeota in Hydrothermal Sediment.</title>
        <authorList>
            <person name="Zhou Z."/>
            <person name="Liu Y."/>
            <person name="Xu W."/>
            <person name="Pan J."/>
            <person name="Luo Z.H."/>
            <person name="Li M."/>
        </authorList>
    </citation>
    <scope>NUCLEOTIDE SEQUENCE [LARGE SCALE GENOMIC DNA]</scope>
    <source>
        <strain evidence="6">HyVt-237</strain>
    </source>
</reference>
<evidence type="ECO:0000256" key="5">
    <source>
        <dbReference type="SAM" id="Coils"/>
    </source>
</evidence>
<dbReference type="GO" id="GO:0006310">
    <property type="term" value="P:DNA recombination"/>
    <property type="evidence" value="ECO:0007669"/>
    <property type="project" value="UniProtKB-KW"/>
</dbReference>
<dbReference type="Pfam" id="PF02646">
    <property type="entry name" value="RmuC"/>
    <property type="match status" value="1"/>
</dbReference>
<dbReference type="PANTHER" id="PTHR30563">
    <property type="entry name" value="DNA RECOMBINATION PROTEIN RMUC"/>
    <property type="match status" value="1"/>
</dbReference>
<evidence type="ECO:0000256" key="3">
    <source>
        <dbReference type="ARBA" id="ARBA00023054"/>
    </source>
</evidence>
<comment type="function">
    <text evidence="1">Involved in DNA recombination.</text>
</comment>
<dbReference type="PANTHER" id="PTHR30563:SF0">
    <property type="entry name" value="DNA RECOMBINATION PROTEIN RMUC"/>
    <property type="match status" value="1"/>
</dbReference>
<dbReference type="Proteomes" id="UP000885931">
    <property type="component" value="Unassembled WGS sequence"/>
</dbReference>